<evidence type="ECO:0000256" key="2">
    <source>
        <dbReference type="SAM" id="Phobius"/>
    </source>
</evidence>
<feature type="region of interest" description="Disordered" evidence="1">
    <location>
        <begin position="645"/>
        <end position="668"/>
    </location>
</feature>
<dbReference type="GO" id="GO:0016020">
    <property type="term" value="C:membrane"/>
    <property type="evidence" value="ECO:0007669"/>
    <property type="project" value="TreeGrafter"/>
</dbReference>
<keyword evidence="4" id="KW-1185">Reference proteome</keyword>
<evidence type="ECO:0008006" key="5">
    <source>
        <dbReference type="Google" id="ProtNLM"/>
    </source>
</evidence>
<name>A0A5A8CRG4_CAFRO</name>
<keyword evidence="2" id="KW-1133">Transmembrane helix</keyword>
<evidence type="ECO:0000313" key="4">
    <source>
        <dbReference type="Proteomes" id="UP000323011"/>
    </source>
</evidence>
<keyword evidence="2" id="KW-0472">Membrane</keyword>
<dbReference type="GO" id="GO:0072345">
    <property type="term" value="F:NAADP-sensitive calcium-release channel activity"/>
    <property type="evidence" value="ECO:0007669"/>
    <property type="project" value="TreeGrafter"/>
</dbReference>
<feature type="region of interest" description="Disordered" evidence="1">
    <location>
        <begin position="562"/>
        <end position="581"/>
    </location>
</feature>
<feature type="transmembrane region" description="Helical" evidence="2">
    <location>
        <begin position="354"/>
        <end position="377"/>
    </location>
</feature>
<comment type="caution">
    <text evidence="3">The sequence shown here is derived from an EMBL/GenBank/DDBJ whole genome shotgun (WGS) entry which is preliminary data.</text>
</comment>
<dbReference type="AlphaFoldDB" id="A0A5A8CRG4"/>
<keyword evidence="2" id="KW-0812">Transmembrane</keyword>
<accession>A0A5A8CRG4</accession>
<reference evidence="3 4" key="1">
    <citation type="submission" date="2019-07" db="EMBL/GenBank/DDBJ databases">
        <title>Genomes of Cafeteria roenbergensis.</title>
        <authorList>
            <person name="Fischer M.G."/>
            <person name="Hackl T."/>
            <person name="Roman M."/>
        </authorList>
    </citation>
    <scope>NUCLEOTIDE SEQUENCE [LARGE SCALE GENOMIC DNA]</scope>
    <source>
        <strain evidence="3 4">BVI</strain>
    </source>
</reference>
<evidence type="ECO:0000256" key="1">
    <source>
        <dbReference type="SAM" id="MobiDB-lite"/>
    </source>
</evidence>
<proteinExistence type="predicted"/>
<feature type="transmembrane region" description="Helical" evidence="2">
    <location>
        <begin position="430"/>
        <end position="449"/>
    </location>
</feature>
<dbReference type="PANTHER" id="PTHR12127">
    <property type="entry name" value="MUCOLIPIN"/>
    <property type="match status" value="1"/>
</dbReference>
<dbReference type="Proteomes" id="UP000323011">
    <property type="component" value="Unassembled WGS sequence"/>
</dbReference>
<dbReference type="PANTHER" id="PTHR12127:SF7">
    <property type="entry name" value="SD02261P"/>
    <property type="match status" value="1"/>
</dbReference>
<gene>
    <name evidence="3" type="ORF">FNF29_01888</name>
</gene>
<protein>
    <recommendedName>
        <fullName evidence="5">Polycystin cation channel PKD1/PKD2 domain-containing protein</fullName>
    </recommendedName>
</protein>
<dbReference type="InterPro" id="IPR039031">
    <property type="entry name" value="Mucolipin"/>
</dbReference>
<feature type="transmembrane region" description="Helical" evidence="2">
    <location>
        <begin position="495"/>
        <end position="515"/>
    </location>
</feature>
<feature type="transmembrane region" description="Helical" evidence="2">
    <location>
        <begin position="389"/>
        <end position="410"/>
    </location>
</feature>
<sequence>MLLGASDAQVTLAPVLIDETDWPAGRQLLATGEAVREHARAMFSSYFAAPALAAARVDVMPGGRRPRVGWRALSVKCARAAAEVLAGSGGSLSACDPGQREADEHEEDCAEEDQCQAIAARALNGTAAAAAAVGAASSLVEARLHLPLALHDPWPDDQLVEPHACLAWDLEIRYGFQSRGLVAVSARALPLGTCTGDPGADEEAQQARWIGVAASGAMALLSLLLLAEAVARVVAVSAAIGDLRLALARMSGRGYARPEWSEVDAWDVSDEMGGDGVMMGGGLAASAEALLQAPPEGLTSDRVSSAPLGEGPAWAPWPEEAVGEDVTEGALLLRAARALSDALTCCRATRLVGVWRVTGCVGAGLMLAYSAAVLAATRPGLPAEGEWPRFALAAGSGLLCLAGLGPLSVWSPAAVVVRTVTASGPGALRLLAGVLPIVVAFACFAVGALPFTPRFASPLATGVMLFAVVNGDALLETYEHARPVGAPAWAWLTDAWLTAYVLVCLVAALNALIAVTEQAFFTARAALDEEKADGAEAFAGLAPTAGPYLPVMLRALLSGASSELRRKPRRPQAAGAPPVLHRSASESALGGAATGAAGGRAMAGLLQAMGPRREASDAALQALAGPASLDGDTEDVRRRRIAAVLGYGDGGEGVPPARSRAGSLRSLG</sequence>
<evidence type="ECO:0000313" key="3">
    <source>
        <dbReference type="EMBL" id="KAA0155137.1"/>
    </source>
</evidence>
<organism evidence="3 4">
    <name type="scientific">Cafeteria roenbergensis</name>
    <name type="common">Marine flagellate</name>
    <dbReference type="NCBI Taxonomy" id="33653"/>
    <lineage>
        <taxon>Eukaryota</taxon>
        <taxon>Sar</taxon>
        <taxon>Stramenopiles</taxon>
        <taxon>Bigyra</taxon>
        <taxon>Opalozoa</taxon>
        <taxon>Bicosoecida</taxon>
        <taxon>Cafeteriaceae</taxon>
        <taxon>Cafeteria</taxon>
    </lineage>
</organism>
<dbReference type="EMBL" id="VLTN01000008">
    <property type="protein sequence ID" value="KAA0155137.1"/>
    <property type="molecule type" value="Genomic_DNA"/>
</dbReference>